<feature type="compositionally biased region" description="Polar residues" evidence="1">
    <location>
        <begin position="537"/>
        <end position="548"/>
    </location>
</feature>
<feature type="compositionally biased region" description="Basic and acidic residues" evidence="1">
    <location>
        <begin position="395"/>
        <end position="412"/>
    </location>
</feature>
<reference evidence="2" key="1">
    <citation type="journal article" date="2020" name="Stud. Mycol.">
        <title>101 Dothideomycetes genomes: a test case for predicting lifestyles and emergence of pathogens.</title>
        <authorList>
            <person name="Haridas S."/>
            <person name="Albert R."/>
            <person name="Binder M."/>
            <person name="Bloem J."/>
            <person name="Labutti K."/>
            <person name="Salamov A."/>
            <person name="Andreopoulos B."/>
            <person name="Baker S."/>
            <person name="Barry K."/>
            <person name="Bills G."/>
            <person name="Bluhm B."/>
            <person name="Cannon C."/>
            <person name="Castanera R."/>
            <person name="Culley D."/>
            <person name="Daum C."/>
            <person name="Ezra D."/>
            <person name="Gonzalez J."/>
            <person name="Henrissat B."/>
            <person name="Kuo A."/>
            <person name="Liang C."/>
            <person name="Lipzen A."/>
            <person name="Lutzoni F."/>
            <person name="Magnuson J."/>
            <person name="Mondo S."/>
            <person name="Nolan M."/>
            <person name="Ohm R."/>
            <person name="Pangilinan J."/>
            <person name="Park H.-J."/>
            <person name="Ramirez L."/>
            <person name="Alfaro M."/>
            <person name="Sun H."/>
            <person name="Tritt A."/>
            <person name="Yoshinaga Y."/>
            <person name="Zwiers L.-H."/>
            <person name="Turgeon B."/>
            <person name="Goodwin S."/>
            <person name="Spatafora J."/>
            <person name="Crous P."/>
            <person name="Grigoriev I."/>
        </authorList>
    </citation>
    <scope>NUCLEOTIDE SEQUENCE</scope>
    <source>
        <strain evidence="2">CBS 123094</strain>
    </source>
</reference>
<feature type="region of interest" description="Disordered" evidence="1">
    <location>
        <begin position="531"/>
        <end position="557"/>
    </location>
</feature>
<feature type="region of interest" description="Disordered" evidence="1">
    <location>
        <begin position="216"/>
        <end position="332"/>
    </location>
</feature>
<dbReference type="OrthoDB" id="3538943at2759"/>
<dbReference type="EMBL" id="ML977587">
    <property type="protein sequence ID" value="KAF2000708.1"/>
    <property type="molecule type" value="Genomic_DNA"/>
</dbReference>
<feature type="region of interest" description="Disordered" evidence="1">
    <location>
        <begin position="459"/>
        <end position="484"/>
    </location>
</feature>
<evidence type="ECO:0000313" key="2">
    <source>
        <dbReference type="EMBL" id="KAF2000708.1"/>
    </source>
</evidence>
<accession>A0A6A5WI57</accession>
<proteinExistence type="predicted"/>
<feature type="compositionally biased region" description="Polar residues" evidence="1">
    <location>
        <begin position="251"/>
        <end position="261"/>
    </location>
</feature>
<dbReference type="AlphaFoldDB" id="A0A6A5WI57"/>
<name>A0A6A5WI57_9PLEO</name>
<evidence type="ECO:0000313" key="3">
    <source>
        <dbReference type="Proteomes" id="UP000799779"/>
    </source>
</evidence>
<feature type="region of interest" description="Disordered" evidence="1">
    <location>
        <begin position="146"/>
        <end position="165"/>
    </location>
</feature>
<feature type="region of interest" description="Disordered" evidence="1">
    <location>
        <begin position="646"/>
        <end position="668"/>
    </location>
</feature>
<feature type="compositionally biased region" description="Polar residues" evidence="1">
    <location>
        <begin position="279"/>
        <end position="293"/>
    </location>
</feature>
<organism evidence="2 3">
    <name type="scientific">Amniculicola lignicola CBS 123094</name>
    <dbReference type="NCBI Taxonomy" id="1392246"/>
    <lineage>
        <taxon>Eukaryota</taxon>
        <taxon>Fungi</taxon>
        <taxon>Dikarya</taxon>
        <taxon>Ascomycota</taxon>
        <taxon>Pezizomycotina</taxon>
        <taxon>Dothideomycetes</taxon>
        <taxon>Pleosporomycetidae</taxon>
        <taxon>Pleosporales</taxon>
        <taxon>Amniculicolaceae</taxon>
        <taxon>Amniculicola</taxon>
    </lineage>
</organism>
<feature type="region of interest" description="Disordered" evidence="1">
    <location>
        <begin position="920"/>
        <end position="1020"/>
    </location>
</feature>
<feature type="compositionally biased region" description="Basic and acidic residues" evidence="1">
    <location>
        <begin position="932"/>
        <end position="952"/>
    </location>
</feature>
<feature type="region of interest" description="Disordered" evidence="1">
    <location>
        <begin position="770"/>
        <end position="796"/>
    </location>
</feature>
<feature type="compositionally biased region" description="Polar residues" evidence="1">
    <location>
        <begin position="953"/>
        <end position="978"/>
    </location>
</feature>
<feature type="compositionally biased region" description="Basic and acidic residues" evidence="1">
    <location>
        <begin position="1008"/>
        <end position="1020"/>
    </location>
</feature>
<feature type="region of interest" description="Disordered" evidence="1">
    <location>
        <begin position="395"/>
        <end position="437"/>
    </location>
</feature>
<keyword evidence="3" id="KW-1185">Reference proteome</keyword>
<feature type="region of interest" description="Disordered" evidence="1">
    <location>
        <begin position="611"/>
        <end position="631"/>
    </location>
</feature>
<feature type="compositionally biased region" description="Basic and acidic residues" evidence="1">
    <location>
        <begin position="225"/>
        <end position="239"/>
    </location>
</feature>
<evidence type="ECO:0000256" key="1">
    <source>
        <dbReference type="SAM" id="MobiDB-lite"/>
    </source>
</evidence>
<feature type="region of interest" description="Disordered" evidence="1">
    <location>
        <begin position="179"/>
        <end position="203"/>
    </location>
</feature>
<gene>
    <name evidence="2" type="ORF">P154DRAFT_575760</name>
</gene>
<feature type="compositionally biased region" description="Polar residues" evidence="1">
    <location>
        <begin position="771"/>
        <end position="780"/>
    </location>
</feature>
<evidence type="ECO:0008006" key="4">
    <source>
        <dbReference type="Google" id="ProtNLM"/>
    </source>
</evidence>
<dbReference type="Proteomes" id="UP000799779">
    <property type="component" value="Unassembled WGS sequence"/>
</dbReference>
<sequence length="1020" mass="112145">MASRLTPWIENTVATELRCADLWLQGKRKNKTLGIKSEPYTGIYEDNGSGLEIIVQLGLGSEDENRVQIVQIVAPLVLSDGETSVEARLSSACQHDLDARYGIHITTSALHCQLVLRCYTISHTTFGPPCRQLYLILDAIDWQGATEHRPQTPPTPLHSQPQVHESLRRLQATRANENLKYGAAEPQPDDMAGDMHTGGGESMADTTFESQAAFGTQMGQPIRTGIEKRKQPVEPRSEKPLPTVGGLLSLLNRTSGGQNPAPSHAPASNGGLGSRKTASDQPSAGNGLANTFSPVRLEGMNPTQPNISKDAPSVSRHGVPVARDRPKPANSSADCDWMRAYTYQCKQAHCPPDQTALLSKPESWQHPEPGNRFPDGNIPIALFMVLGDRDVNMAEEKAKEESDNDQDVDHEVNFQNDDEDELPTSSPITWPRSATPEPPKLFAISDSVLLPPDSSFAPSMANRIGAQPPSSPPIVEDNNDSDEDMETYVPQGLGEDNDAAVQPSKDAGIVHRPSTSAVLQEAAVQVKETPYVRGKNGQHNAGTPRQQNSSGTSKDMSSTSIIYGTYKEPTASMQVDGDAEKTEDGNMTIGEEAATENVAMTDAPLERETTLVSSLPSPTGPNAPATSTQEPRPVQIGLVETTPASAQPPVMKRKMDESPSRQIGQRRPKRRELKIVKHGETCPPRDRSMSPVYQQIRKDRMEEIRLARPASTASMQPPRTSSIPADDVFQHSSPRQKFGALPEQTTYHAPAYQLPAKDVNARKAPLELPAHTTTTTSSPLRSMKAADTPATTNDTKAGADAHNVEMVDAPLTVFDTFKATYPQYTGNRKHFTVLLKQIHELEMEDKMVAKYQWDDYIIRNRLDYKEYADECMDEGNGVEPYIRFYKDKLDDIMYQKGVIKNKATLLTALEELGETLQPVRQSVQHKSSRLVAKPEARTDRKSQWSTPTRDDQASASSPQYLQNAIRQRSSTHQSPSTREASREAAPLTGNPFRDFIFSSERVLSHTGDSSDQKKKQRSDP</sequence>
<protein>
    <recommendedName>
        <fullName evidence="4">Telomere replication protein EST3</fullName>
    </recommendedName>
</protein>